<dbReference type="Pfam" id="PF13359">
    <property type="entry name" value="DDE_Tnp_4"/>
    <property type="match status" value="1"/>
</dbReference>
<evidence type="ECO:0000256" key="1">
    <source>
        <dbReference type="ARBA" id="ARBA00001968"/>
    </source>
</evidence>
<sequence>EPTGTDGNRYFIEQEACRHGFAIVNHNMEFINFVTGWPGSTHDSRIFDSSRVCYQFEEREVTGILLGDSGYPCQLENHSGEEEEEPENVGVREEVRDAPNG</sequence>
<evidence type="ECO:0000256" key="2">
    <source>
        <dbReference type="ARBA" id="ARBA00022723"/>
    </source>
</evidence>
<evidence type="ECO:0000256" key="3">
    <source>
        <dbReference type="SAM" id="MobiDB-lite"/>
    </source>
</evidence>
<reference evidence="5" key="1">
    <citation type="journal article" date="2023" name="IScience">
        <title>Live-bearing cockroach genome reveals convergent evolutionary mechanisms linked to viviparity in insects and beyond.</title>
        <authorList>
            <person name="Fouks B."/>
            <person name="Harrison M.C."/>
            <person name="Mikhailova A.A."/>
            <person name="Marchal E."/>
            <person name="English S."/>
            <person name="Carruthers M."/>
            <person name="Jennings E.C."/>
            <person name="Chiamaka E.L."/>
            <person name="Frigard R.A."/>
            <person name="Pippel M."/>
            <person name="Attardo G.M."/>
            <person name="Benoit J.B."/>
            <person name="Bornberg-Bauer E."/>
            <person name="Tobe S.S."/>
        </authorList>
    </citation>
    <scope>NUCLEOTIDE SEQUENCE</scope>
    <source>
        <strain evidence="5">Stay&amp;Tobe</strain>
    </source>
</reference>
<reference evidence="5" key="2">
    <citation type="submission" date="2023-05" db="EMBL/GenBank/DDBJ databases">
        <authorList>
            <person name="Fouks B."/>
        </authorList>
    </citation>
    <scope>NUCLEOTIDE SEQUENCE</scope>
    <source>
        <strain evidence="5">Stay&amp;Tobe</strain>
        <tissue evidence="5">Testes</tissue>
    </source>
</reference>
<name>A0AAD8AAB1_DIPPU</name>
<proteinExistence type="predicted"/>
<feature type="non-terminal residue" evidence="5">
    <location>
        <position position="101"/>
    </location>
</feature>
<evidence type="ECO:0000313" key="6">
    <source>
        <dbReference type="Proteomes" id="UP001233999"/>
    </source>
</evidence>
<keyword evidence="6" id="KW-1185">Reference proteome</keyword>
<protein>
    <recommendedName>
        <fullName evidence="4">DDE Tnp4 domain-containing protein</fullName>
    </recommendedName>
</protein>
<feature type="compositionally biased region" description="Basic and acidic residues" evidence="3">
    <location>
        <begin position="90"/>
        <end position="101"/>
    </location>
</feature>
<accession>A0AAD8AAB1</accession>
<dbReference type="Proteomes" id="UP001233999">
    <property type="component" value="Unassembled WGS sequence"/>
</dbReference>
<feature type="region of interest" description="Disordered" evidence="3">
    <location>
        <begin position="75"/>
        <end position="101"/>
    </location>
</feature>
<comment type="cofactor">
    <cofactor evidence="1">
        <name>a divalent metal cation</name>
        <dbReference type="ChEBI" id="CHEBI:60240"/>
    </cofactor>
</comment>
<dbReference type="GO" id="GO:0046872">
    <property type="term" value="F:metal ion binding"/>
    <property type="evidence" value="ECO:0007669"/>
    <property type="project" value="UniProtKB-KW"/>
</dbReference>
<evidence type="ECO:0000313" key="5">
    <source>
        <dbReference type="EMBL" id="KAJ9594632.1"/>
    </source>
</evidence>
<dbReference type="InterPro" id="IPR027806">
    <property type="entry name" value="HARBI1_dom"/>
</dbReference>
<feature type="non-terminal residue" evidence="5">
    <location>
        <position position="1"/>
    </location>
</feature>
<evidence type="ECO:0000259" key="4">
    <source>
        <dbReference type="Pfam" id="PF13359"/>
    </source>
</evidence>
<gene>
    <name evidence="5" type="ORF">L9F63_027385</name>
</gene>
<keyword evidence="2" id="KW-0479">Metal-binding</keyword>
<comment type="caution">
    <text evidence="5">The sequence shown here is derived from an EMBL/GenBank/DDBJ whole genome shotgun (WGS) entry which is preliminary data.</text>
</comment>
<dbReference type="AlphaFoldDB" id="A0AAD8AAB1"/>
<dbReference type="EMBL" id="JASPKZ010002809">
    <property type="protein sequence ID" value="KAJ9594632.1"/>
    <property type="molecule type" value="Genomic_DNA"/>
</dbReference>
<organism evidence="5 6">
    <name type="scientific">Diploptera punctata</name>
    <name type="common">Pacific beetle cockroach</name>
    <dbReference type="NCBI Taxonomy" id="6984"/>
    <lineage>
        <taxon>Eukaryota</taxon>
        <taxon>Metazoa</taxon>
        <taxon>Ecdysozoa</taxon>
        <taxon>Arthropoda</taxon>
        <taxon>Hexapoda</taxon>
        <taxon>Insecta</taxon>
        <taxon>Pterygota</taxon>
        <taxon>Neoptera</taxon>
        <taxon>Polyneoptera</taxon>
        <taxon>Dictyoptera</taxon>
        <taxon>Blattodea</taxon>
        <taxon>Blaberoidea</taxon>
        <taxon>Blaberidae</taxon>
        <taxon>Diplopterinae</taxon>
        <taxon>Diploptera</taxon>
    </lineage>
</organism>
<feature type="domain" description="DDE Tnp4" evidence="4">
    <location>
        <begin position="22"/>
        <end position="75"/>
    </location>
</feature>